<accession>A0ABP7CST6</accession>
<comment type="caution">
    <text evidence="2">The sequence shown here is derived from an EMBL/GenBank/DDBJ whole genome shotgun (WGS) entry which is preliminary data.</text>
</comment>
<protein>
    <submittedName>
        <fullName evidence="2">Uncharacterized protein</fullName>
    </submittedName>
</protein>
<evidence type="ECO:0000313" key="3">
    <source>
        <dbReference type="Proteomes" id="UP001500902"/>
    </source>
</evidence>
<evidence type="ECO:0000256" key="1">
    <source>
        <dbReference type="SAM" id="Phobius"/>
    </source>
</evidence>
<keyword evidence="1" id="KW-0812">Transmembrane</keyword>
<dbReference type="RefSeq" id="WP_344888206.1">
    <property type="nucleotide sequence ID" value="NZ_BAAAZP010000147.1"/>
</dbReference>
<name>A0ABP7CST6_9ACTN</name>
<feature type="transmembrane region" description="Helical" evidence="1">
    <location>
        <begin position="33"/>
        <end position="54"/>
    </location>
</feature>
<sequence>MTMLAVIAAIIFGLGFLLDLVGASIPGGFSGMTFVLLGLTLLALHQAGVGTAGIRTGSGNWRSRARR</sequence>
<keyword evidence="1" id="KW-0472">Membrane</keyword>
<proteinExistence type="predicted"/>
<dbReference type="Proteomes" id="UP001500902">
    <property type="component" value="Unassembled WGS sequence"/>
</dbReference>
<dbReference type="EMBL" id="BAAAZP010000147">
    <property type="protein sequence ID" value="GAA3695677.1"/>
    <property type="molecule type" value="Genomic_DNA"/>
</dbReference>
<reference evidence="3" key="1">
    <citation type="journal article" date="2019" name="Int. J. Syst. Evol. Microbiol.">
        <title>The Global Catalogue of Microorganisms (GCM) 10K type strain sequencing project: providing services to taxonomists for standard genome sequencing and annotation.</title>
        <authorList>
            <consortium name="The Broad Institute Genomics Platform"/>
            <consortium name="The Broad Institute Genome Sequencing Center for Infectious Disease"/>
            <person name="Wu L."/>
            <person name="Ma J."/>
        </authorList>
    </citation>
    <scope>NUCLEOTIDE SEQUENCE [LARGE SCALE GENOMIC DNA]</scope>
    <source>
        <strain evidence="3">JCM 16904</strain>
    </source>
</reference>
<evidence type="ECO:0000313" key="2">
    <source>
        <dbReference type="EMBL" id="GAA3695677.1"/>
    </source>
</evidence>
<organism evidence="2 3">
    <name type="scientific">Nonomuraea antimicrobica</name>
    <dbReference type="NCBI Taxonomy" id="561173"/>
    <lineage>
        <taxon>Bacteria</taxon>
        <taxon>Bacillati</taxon>
        <taxon>Actinomycetota</taxon>
        <taxon>Actinomycetes</taxon>
        <taxon>Streptosporangiales</taxon>
        <taxon>Streptosporangiaceae</taxon>
        <taxon>Nonomuraea</taxon>
    </lineage>
</organism>
<gene>
    <name evidence="2" type="ORF">GCM10022224_071660</name>
</gene>
<keyword evidence="1" id="KW-1133">Transmembrane helix</keyword>
<keyword evidence="3" id="KW-1185">Reference proteome</keyword>